<evidence type="ECO:0000313" key="2">
    <source>
        <dbReference type="EMBL" id="CAF4482521.1"/>
    </source>
</evidence>
<protein>
    <submittedName>
        <fullName evidence="2">Uncharacterized protein</fullName>
    </submittedName>
</protein>
<proteinExistence type="predicted"/>
<dbReference type="Proteomes" id="UP000681720">
    <property type="component" value="Unassembled WGS sequence"/>
</dbReference>
<reference evidence="2" key="1">
    <citation type="submission" date="2021-02" db="EMBL/GenBank/DDBJ databases">
        <authorList>
            <person name="Nowell W R."/>
        </authorList>
    </citation>
    <scope>NUCLEOTIDE SEQUENCE</scope>
</reference>
<comment type="caution">
    <text evidence="2">The sequence shown here is derived from an EMBL/GenBank/DDBJ whole genome shotgun (WGS) entry which is preliminary data.</text>
</comment>
<gene>
    <name evidence="2" type="ORF">GIL414_LOCUS33869</name>
    <name evidence="1" type="ORF">SMN809_LOCUS33262</name>
</gene>
<evidence type="ECO:0000313" key="1">
    <source>
        <dbReference type="EMBL" id="CAF4463786.1"/>
    </source>
</evidence>
<evidence type="ECO:0000313" key="3">
    <source>
        <dbReference type="Proteomes" id="UP000681720"/>
    </source>
</evidence>
<feature type="non-terminal residue" evidence="2">
    <location>
        <position position="45"/>
    </location>
</feature>
<accession>A0A8S2X8U5</accession>
<dbReference type="EMBL" id="CAJOBI010072353">
    <property type="protein sequence ID" value="CAF4463786.1"/>
    <property type="molecule type" value="Genomic_DNA"/>
</dbReference>
<dbReference type="Proteomes" id="UP000676336">
    <property type="component" value="Unassembled WGS sequence"/>
</dbReference>
<dbReference type="EMBL" id="CAJOBJ010076591">
    <property type="protein sequence ID" value="CAF4482521.1"/>
    <property type="molecule type" value="Genomic_DNA"/>
</dbReference>
<name>A0A8S2X8U5_9BILA</name>
<organism evidence="2 3">
    <name type="scientific">Rotaria magnacalcarata</name>
    <dbReference type="NCBI Taxonomy" id="392030"/>
    <lineage>
        <taxon>Eukaryota</taxon>
        <taxon>Metazoa</taxon>
        <taxon>Spiralia</taxon>
        <taxon>Gnathifera</taxon>
        <taxon>Rotifera</taxon>
        <taxon>Eurotatoria</taxon>
        <taxon>Bdelloidea</taxon>
        <taxon>Philodinida</taxon>
        <taxon>Philodinidae</taxon>
        <taxon>Rotaria</taxon>
    </lineage>
</organism>
<sequence length="45" mass="5019">MSQTANRQISDSLKHVESFSVQPSSIAIKTDIPLAMKSFENHTDK</sequence>
<dbReference type="AlphaFoldDB" id="A0A8S2X8U5"/>